<proteinExistence type="predicted"/>
<feature type="transmembrane region" description="Helical" evidence="5">
    <location>
        <begin position="172"/>
        <end position="190"/>
    </location>
</feature>
<dbReference type="EMBL" id="FOKA01000006">
    <property type="protein sequence ID" value="SFB05787.1"/>
    <property type="molecule type" value="Genomic_DNA"/>
</dbReference>
<evidence type="ECO:0000256" key="4">
    <source>
        <dbReference type="ARBA" id="ARBA00023136"/>
    </source>
</evidence>
<keyword evidence="8" id="KW-1185">Reference proteome</keyword>
<feature type="transmembrane region" description="Helical" evidence="5">
    <location>
        <begin position="371"/>
        <end position="393"/>
    </location>
</feature>
<feature type="transmembrane region" description="Helical" evidence="5">
    <location>
        <begin position="52"/>
        <end position="71"/>
    </location>
</feature>
<dbReference type="GO" id="GO:0022857">
    <property type="term" value="F:transmembrane transporter activity"/>
    <property type="evidence" value="ECO:0007669"/>
    <property type="project" value="InterPro"/>
</dbReference>
<name>A0A1I0XYN4_9CELL</name>
<evidence type="ECO:0000313" key="7">
    <source>
        <dbReference type="EMBL" id="SFB05787.1"/>
    </source>
</evidence>
<dbReference type="Pfam" id="PF07690">
    <property type="entry name" value="MFS_1"/>
    <property type="match status" value="1"/>
</dbReference>
<dbReference type="STRING" id="988821.SAMN05421867_10652"/>
<evidence type="ECO:0000259" key="6">
    <source>
        <dbReference type="PROSITE" id="PS50850"/>
    </source>
</evidence>
<dbReference type="Gene3D" id="1.20.1250.20">
    <property type="entry name" value="MFS general substrate transporter like domains"/>
    <property type="match status" value="1"/>
</dbReference>
<dbReference type="InterPro" id="IPR036259">
    <property type="entry name" value="MFS_trans_sf"/>
</dbReference>
<organism evidence="7 8">
    <name type="scientific">Cellulomonas marina</name>
    <dbReference type="NCBI Taxonomy" id="988821"/>
    <lineage>
        <taxon>Bacteria</taxon>
        <taxon>Bacillati</taxon>
        <taxon>Actinomycetota</taxon>
        <taxon>Actinomycetes</taxon>
        <taxon>Micrococcales</taxon>
        <taxon>Cellulomonadaceae</taxon>
        <taxon>Cellulomonas</taxon>
    </lineage>
</organism>
<keyword evidence="3 5" id="KW-1133">Transmembrane helix</keyword>
<comment type="subcellular location">
    <subcellularLocation>
        <location evidence="1">Cell membrane</location>
        <topology evidence="1">Multi-pass membrane protein</topology>
    </subcellularLocation>
</comment>
<dbReference type="AlphaFoldDB" id="A0A1I0XYN4"/>
<feature type="transmembrane region" description="Helical" evidence="5">
    <location>
        <begin position="83"/>
        <end position="100"/>
    </location>
</feature>
<feature type="transmembrane region" description="Helical" evidence="5">
    <location>
        <begin position="306"/>
        <end position="328"/>
    </location>
</feature>
<protein>
    <submittedName>
        <fullName evidence="7">Predicted arabinose efflux permease, MFS family</fullName>
    </submittedName>
</protein>
<dbReference type="GO" id="GO:0005886">
    <property type="term" value="C:plasma membrane"/>
    <property type="evidence" value="ECO:0007669"/>
    <property type="project" value="UniProtKB-SubCell"/>
</dbReference>
<feature type="transmembrane region" description="Helical" evidence="5">
    <location>
        <begin position="106"/>
        <end position="124"/>
    </location>
</feature>
<dbReference type="PANTHER" id="PTHR23542">
    <property type="match status" value="1"/>
</dbReference>
<dbReference type="PROSITE" id="PS50850">
    <property type="entry name" value="MFS"/>
    <property type="match status" value="1"/>
</dbReference>
<evidence type="ECO:0000313" key="8">
    <source>
        <dbReference type="Proteomes" id="UP000199012"/>
    </source>
</evidence>
<accession>A0A1I0XYN4</accession>
<gene>
    <name evidence="7" type="ORF">SAMN05421867_10652</name>
</gene>
<feature type="transmembrane region" description="Helical" evidence="5">
    <location>
        <begin position="250"/>
        <end position="271"/>
    </location>
</feature>
<evidence type="ECO:0000256" key="5">
    <source>
        <dbReference type="SAM" id="Phobius"/>
    </source>
</evidence>
<feature type="transmembrane region" description="Helical" evidence="5">
    <location>
        <begin position="283"/>
        <end position="300"/>
    </location>
</feature>
<reference evidence="7 8" key="1">
    <citation type="submission" date="2016-10" db="EMBL/GenBank/DDBJ databases">
        <authorList>
            <person name="de Groot N.N."/>
        </authorList>
    </citation>
    <scope>NUCLEOTIDE SEQUENCE [LARGE SCALE GENOMIC DNA]</scope>
    <source>
        <strain evidence="7 8">CGMCC 4.6945</strain>
    </source>
</reference>
<keyword evidence="4 5" id="KW-0472">Membrane</keyword>
<dbReference type="SUPFAM" id="SSF103473">
    <property type="entry name" value="MFS general substrate transporter"/>
    <property type="match status" value="1"/>
</dbReference>
<feature type="transmembrane region" description="Helical" evidence="5">
    <location>
        <begin position="211"/>
        <end position="235"/>
    </location>
</feature>
<dbReference type="InterPro" id="IPR011701">
    <property type="entry name" value="MFS"/>
</dbReference>
<dbReference type="Proteomes" id="UP000199012">
    <property type="component" value="Unassembled WGS sequence"/>
</dbReference>
<evidence type="ECO:0000256" key="3">
    <source>
        <dbReference type="ARBA" id="ARBA00022989"/>
    </source>
</evidence>
<feature type="domain" description="Major facilitator superfamily (MFS) profile" evidence="6">
    <location>
        <begin position="217"/>
        <end position="400"/>
    </location>
</feature>
<feature type="transmembrane region" description="Helical" evidence="5">
    <location>
        <begin position="340"/>
        <end position="359"/>
    </location>
</feature>
<sequence>MLQPYRDVLARPGAPAFVTAGTLARLPMSTVGIGIVLAVSQLTGSYALAGRVSGVFVALQALCAPQLARLVDRHGQGRVMRPAMLLSALGLVGVGVGAVAGWAEAWLYLAAAVGGAAIGSFSSLSRARWSTLLRRDPTRLHSAYALESVLDEVVFVVGPVLATFLATAVHPTAGLVVGTVSLLVGGWAFLQQRSTEPAPAPRGHDEARRRTVLRTPAVAVVTAVFVAMGAIFGAVDVAAVAFAEEAGTPWAAGVVLALFAVGSLLAGLVYGTRHWTRPVGQRFATGMVALGLAVCLFALVGSLPVLGVVLFVAGLAIAPTLINGNTLVQAAVPPEQLTEGLSWIGTALGAGVALGSALAGARIDAAGAHAGFHVVVAAGVLSVLAAVAAGPVLRRAALVG</sequence>
<dbReference type="PANTHER" id="PTHR23542:SF1">
    <property type="entry name" value="MAJOR FACILITATOR SUPERFAMILY (MFS) PROFILE DOMAIN-CONTAINING PROTEIN"/>
    <property type="match status" value="1"/>
</dbReference>
<evidence type="ECO:0000256" key="1">
    <source>
        <dbReference type="ARBA" id="ARBA00004651"/>
    </source>
</evidence>
<feature type="transmembrane region" description="Helical" evidence="5">
    <location>
        <begin position="144"/>
        <end position="166"/>
    </location>
</feature>
<feature type="transmembrane region" description="Helical" evidence="5">
    <location>
        <begin position="12"/>
        <end position="40"/>
    </location>
</feature>
<evidence type="ECO:0000256" key="2">
    <source>
        <dbReference type="ARBA" id="ARBA00022692"/>
    </source>
</evidence>
<keyword evidence="2 5" id="KW-0812">Transmembrane</keyword>
<dbReference type="InterPro" id="IPR020846">
    <property type="entry name" value="MFS_dom"/>
</dbReference>